<dbReference type="EMBL" id="JAQNDL010000005">
    <property type="protein sequence ID" value="MDC0723701.1"/>
    <property type="molecule type" value="Genomic_DNA"/>
</dbReference>
<dbReference type="InterPro" id="IPR036866">
    <property type="entry name" value="RibonucZ/Hydroxyglut_hydro"/>
</dbReference>
<dbReference type="Pfam" id="PF13483">
    <property type="entry name" value="Lactamase_B_3"/>
    <property type="match status" value="1"/>
</dbReference>
<dbReference type="InterPro" id="IPR050114">
    <property type="entry name" value="UPF0173_UPF0282_UlaG_hydrolase"/>
</dbReference>
<dbReference type="PANTHER" id="PTHR43546:SF3">
    <property type="entry name" value="UPF0173 METAL-DEPENDENT HYDROLASE MJ1163"/>
    <property type="match status" value="1"/>
</dbReference>
<keyword evidence="2" id="KW-0732">Signal</keyword>
<comment type="caution">
    <text evidence="3">The sequence shown here is derived from an EMBL/GenBank/DDBJ whole genome shotgun (WGS) entry which is preliminary data.</text>
</comment>
<reference evidence="3 4" key="1">
    <citation type="submission" date="2022-11" db="EMBL/GenBank/DDBJ databases">
        <title>Minimal conservation of predation-associated metabolite biosynthetic gene clusters underscores biosynthetic potential of Myxococcota including descriptions for ten novel species: Archangium lansinium sp. nov., Myxococcus landrumus sp. nov., Nannocystis bai.</title>
        <authorList>
            <person name="Ahearne A."/>
            <person name="Stevens C."/>
            <person name="Dowd S."/>
        </authorList>
    </citation>
    <scope>NUCLEOTIDE SEQUENCE [LARGE SCALE GENOMIC DNA]</scope>
    <source>
        <strain evidence="3 4">BB15-2</strain>
    </source>
</reference>
<protein>
    <submittedName>
        <fullName evidence="3">MBL fold metallo-hydrolase</fullName>
    </submittedName>
</protein>
<evidence type="ECO:0000313" key="4">
    <source>
        <dbReference type="Proteomes" id="UP001221686"/>
    </source>
</evidence>
<dbReference type="SUPFAM" id="SSF56281">
    <property type="entry name" value="Metallo-hydrolase/oxidoreductase"/>
    <property type="match status" value="1"/>
</dbReference>
<proteinExistence type="predicted"/>
<feature type="region of interest" description="Disordered" evidence="1">
    <location>
        <begin position="16"/>
        <end position="36"/>
    </location>
</feature>
<evidence type="ECO:0000256" key="2">
    <source>
        <dbReference type="SAM" id="SignalP"/>
    </source>
</evidence>
<keyword evidence="4" id="KW-1185">Reference proteome</keyword>
<gene>
    <name evidence="3" type="ORF">POL25_42855</name>
</gene>
<feature type="chain" id="PRO_5046468841" evidence="2">
    <location>
        <begin position="23"/>
        <end position="254"/>
    </location>
</feature>
<sequence>MRAPLLVLTLAACGASSTPGGAAPDPKPAPVDAPAPTSVDVLTTSAGPFEIHPVHHGTVRFAIGDKVVWVDPWSKADLRGPKADLVLVTDIHPDHFDAAAIASVRKDDAIVVAPAVVAEQLAGAVVLANGESRDLGFLRVEAVPMYNLVRGPEPGKLYHDKGRGNGYVLTVGDRRIYLSGDTECTLEMQALRDIDVAFVCMNLPYTMTPTEAAGCVAAFKPKVLYPYHYRDSDLDALDGALAGSGVEVRRRAWY</sequence>
<feature type="signal peptide" evidence="2">
    <location>
        <begin position="1"/>
        <end position="22"/>
    </location>
</feature>
<evidence type="ECO:0000256" key="1">
    <source>
        <dbReference type="SAM" id="MobiDB-lite"/>
    </source>
</evidence>
<accession>A0ABT5ECU9</accession>
<dbReference type="Gene3D" id="3.60.15.10">
    <property type="entry name" value="Ribonuclease Z/Hydroxyacylglutathione hydrolase-like"/>
    <property type="match status" value="1"/>
</dbReference>
<organism evidence="3 4">
    <name type="scientific">Nannocystis bainbridge</name>
    <dbReference type="NCBI Taxonomy" id="2995303"/>
    <lineage>
        <taxon>Bacteria</taxon>
        <taxon>Pseudomonadati</taxon>
        <taxon>Myxococcota</taxon>
        <taxon>Polyangia</taxon>
        <taxon>Nannocystales</taxon>
        <taxon>Nannocystaceae</taxon>
        <taxon>Nannocystis</taxon>
    </lineage>
</organism>
<dbReference type="PANTHER" id="PTHR43546">
    <property type="entry name" value="UPF0173 METAL-DEPENDENT HYDROLASE MJ1163-RELATED"/>
    <property type="match status" value="1"/>
</dbReference>
<dbReference type="Proteomes" id="UP001221686">
    <property type="component" value="Unassembled WGS sequence"/>
</dbReference>
<name>A0ABT5ECU9_9BACT</name>
<dbReference type="RefSeq" id="WP_272092246.1">
    <property type="nucleotide sequence ID" value="NZ_JAQNDL010000005.1"/>
</dbReference>
<evidence type="ECO:0000313" key="3">
    <source>
        <dbReference type="EMBL" id="MDC0723701.1"/>
    </source>
</evidence>